<keyword evidence="1" id="KW-0732">Signal</keyword>
<proteinExistence type="predicted"/>
<name>A0AAI9Y6Q7_9PEZI</name>
<keyword evidence="3" id="KW-1185">Reference proteome</keyword>
<evidence type="ECO:0000256" key="1">
    <source>
        <dbReference type="SAM" id="SignalP"/>
    </source>
</evidence>
<sequence length="92" mass="10185">MRLPNILVIAMLLGLGATAALPVEDVTDMTDFEDVANDAMAKPPPHKVEKPWMMWGVRKPPNTSKTMCTRDGGTCRGQYTTTPRIKTRSHCN</sequence>
<dbReference type="Proteomes" id="UP001239213">
    <property type="component" value="Unassembled WGS sequence"/>
</dbReference>
<evidence type="ECO:0000313" key="2">
    <source>
        <dbReference type="EMBL" id="KAK1478462.1"/>
    </source>
</evidence>
<comment type="caution">
    <text evidence="2">The sequence shown here is derived from an EMBL/GenBank/DDBJ whole genome shotgun (WGS) entry which is preliminary data.</text>
</comment>
<feature type="chain" id="PRO_5042482854" evidence="1">
    <location>
        <begin position="21"/>
        <end position="92"/>
    </location>
</feature>
<feature type="signal peptide" evidence="1">
    <location>
        <begin position="1"/>
        <end position="20"/>
    </location>
</feature>
<gene>
    <name evidence="2" type="ORF">CCUS01_04807</name>
</gene>
<evidence type="ECO:0000313" key="3">
    <source>
        <dbReference type="Proteomes" id="UP001239213"/>
    </source>
</evidence>
<dbReference type="AlphaFoldDB" id="A0AAI9Y6Q7"/>
<dbReference type="EMBL" id="MPDP01000124">
    <property type="protein sequence ID" value="KAK1478462.1"/>
    <property type="molecule type" value="Genomic_DNA"/>
</dbReference>
<reference evidence="2" key="1">
    <citation type="submission" date="2016-11" db="EMBL/GenBank/DDBJ databases">
        <title>The genome sequence of Colletotrichum cuscutae.</title>
        <authorList>
            <person name="Baroncelli R."/>
        </authorList>
    </citation>
    <scope>NUCLEOTIDE SEQUENCE</scope>
    <source>
        <strain evidence="2">IMI 304802</strain>
    </source>
</reference>
<organism evidence="2 3">
    <name type="scientific">Colletotrichum cuscutae</name>
    <dbReference type="NCBI Taxonomy" id="1209917"/>
    <lineage>
        <taxon>Eukaryota</taxon>
        <taxon>Fungi</taxon>
        <taxon>Dikarya</taxon>
        <taxon>Ascomycota</taxon>
        <taxon>Pezizomycotina</taxon>
        <taxon>Sordariomycetes</taxon>
        <taxon>Hypocreomycetidae</taxon>
        <taxon>Glomerellales</taxon>
        <taxon>Glomerellaceae</taxon>
        <taxon>Colletotrichum</taxon>
        <taxon>Colletotrichum acutatum species complex</taxon>
    </lineage>
</organism>
<accession>A0AAI9Y6Q7</accession>
<protein>
    <submittedName>
        <fullName evidence="2">Uncharacterized protein</fullName>
    </submittedName>
</protein>